<evidence type="ECO:0000256" key="2">
    <source>
        <dbReference type="ARBA" id="ARBA00004236"/>
    </source>
</evidence>
<dbReference type="CDD" id="cd06225">
    <property type="entry name" value="HAMP"/>
    <property type="match status" value="1"/>
</dbReference>
<feature type="transmembrane region" description="Helical" evidence="11">
    <location>
        <begin position="185"/>
        <end position="209"/>
    </location>
</feature>
<evidence type="ECO:0000256" key="10">
    <source>
        <dbReference type="ARBA" id="ARBA00023136"/>
    </source>
</evidence>
<evidence type="ECO:0000256" key="4">
    <source>
        <dbReference type="ARBA" id="ARBA00022553"/>
    </source>
</evidence>
<evidence type="ECO:0000256" key="5">
    <source>
        <dbReference type="ARBA" id="ARBA00022679"/>
    </source>
</evidence>
<evidence type="ECO:0000256" key="11">
    <source>
        <dbReference type="SAM" id="Phobius"/>
    </source>
</evidence>
<sequence>MPAVPRENPPRRRSSLSVRTRIVSVITLVSALGLLAVGLSVYVVERHRILDQIDQRLRANLESARYLVAEGSWSTSSAALAAVVERMSPDDNTGALGMTDGRITTVPGVELDVDLREAEDFAAHVERTRHVDGPTIGTFAEDGVVWRYLAAPIAIAGSEPPRVTTFVMVYDVEAELGEINTAARMFLIVSVIALGVIAGSGTIVATRLLRPLRVMRRTAERVSAQSLEERLPIVGTDDVAELATTMNEMLDRLDEALASQRRLLSDVGHELNTPLTIVRGHIELMDPEDPEDARGTRDLALDELQRMSQLVRDLSDSASLHGPSPVQPEPVDVADLLLQIGRKAAAIDGVRLHMGALANGVALLDPARITQAMLQLVQNAVTHGGGEVELGSAFIHGRLELTVRDHGPGVAEAQQARIFERFARGAGSEDRAGSGLGLSIVQVIARAHGGDAAVSDAAGGGARFVVSLPVSPRSE</sequence>
<evidence type="ECO:0000256" key="1">
    <source>
        <dbReference type="ARBA" id="ARBA00000085"/>
    </source>
</evidence>
<dbReference type="PRINTS" id="PR00344">
    <property type="entry name" value="BCTRLSENSOR"/>
</dbReference>
<evidence type="ECO:0000256" key="8">
    <source>
        <dbReference type="ARBA" id="ARBA00022989"/>
    </source>
</evidence>
<dbReference type="Gene3D" id="3.30.565.10">
    <property type="entry name" value="Histidine kinase-like ATPase, C-terminal domain"/>
    <property type="match status" value="1"/>
</dbReference>
<dbReference type="PANTHER" id="PTHR45436:SF5">
    <property type="entry name" value="SENSOR HISTIDINE KINASE TRCS"/>
    <property type="match status" value="1"/>
</dbReference>
<dbReference type="RefSeq" id="WP_244725745.1">
    <property type="nucleotide sequence ID" value="NZ_CP095045.1"/>
</dbReference>
<reference evidence="14 15" key="1">
    <citation type="submission" date="2022-04" db="EMBL/GenBank/DDBJ databases">
        <title>Leucobacter sp. isolated from rhizosphere of garlic.</title>
        <authorList>
            <person name="Won M."/>
            <person name="Lee C.-M."/>
            <person name="Woen H.-Y."/>
            <person name="Kwon S.-W."/>
        </authorList>
    </citation>
    <scope>NUCLEOTIDE SEQUENCE [LARGE SCALE GENOMIC DNA]</scope>
    <source>
        <strain evidence="14 15">H21R-40</strain>
    </source>
</reference>
<comment type="catalytic activity">
    <reaction evidence="1">
        <text>ATP + protein L-histidine = ADP + protein N-phospho-L-histidine.</text>
        <dbReference type="EC" id="2.7.13.3"/>
    </reaction>
</comment>
<keyword evidence="8 11" id="KW-1133">Transmembrane helix</keyword>
<comment type="subcellular location">
    <subcellularLocation>
        <location evidence="2">Cell membrane</location>
    </subcellularLocation>
</comment>
<dbReference type="Gene3D" id="6.10.340.10">
    <property type="match status" value="1"/>
</dbReference>
<keyword evidence="10 11" id="KW-0472">Membrane</keyword>
<evidence type="ECO:0000256" key="9">
    <source>
        <dbReference type="ARBA" id="ARBA00023012"/>
    </source>
</evidence>
<dbReference type="Gene3D" id="1.10.287.130">
    <property type="match status" value="1"/>
</dbReference>
<name>A0ABY4FGU5_9MICO</name>
<dbReference type="SUPFAM" id="SSF47384">
    <property type="entry name" value="Homodimeric domain of signal transducing histidine kinase"/>
    <property type="match status" value="1"/>
</dbReference>
<dbReference type="InterPro" id="IPR004358">
    <property type="entry name" value="Sig_transdc_His_kin-like_C"/>
</dbReference>
<dbReference type="InterPro" id="IPR036890">
    <property type="entry name" value="HATPase_C_sf"/>
</dbReference>
<dbReference type="SMART" id="SM00387">
    <property type="entry name" value="HATPase_c"/>
    <property type="match status" value="1"/>
</dbReference>
<protein>
    <recommendedName>
        <fullName evidence="3">histidine kinase</fullName>
        <ecNumber evidence="3">2.7.13.3</ecNumber>
    </recommendedName>
</protein>
<dbReference type="Pfam" id="PF00672">
    <property type="entry name" value="HAMP"/>
    <property type="match status" value="1"/>
</dbReference>
<organism evidence="14 15">
    <name type="scientific">Leucobacter allii</name>
    <dbReference type="NCBI Taxonomy" id="2932247"/>
    <lineage>
        <taxon>Bacteria</taxon>
        <taxon>Bacillati</taxon>
        <taxon>Actinomycetota</taxon>
        <taxon>Actinomycetes</taxon>
        <taxon>Micrococcales</taxon>
        <taxon>Microbacteriaceae</taxon>
        <taxon>Leucobacter</taxon>
    </lineage>
</organism>
<dbReference type="EC" id="2.7.13.3" evidence="3"/>
<dbReference type="EMBL" id="CP095045">
    <property type="protein sequence ID" value="UOQ55738.1"/>
    <property type="molecule type" value="Genomic_DNA"/>
</dbReference>
<evidence type="ECO:0000259" key="13">
    <source>
        <dbReference type="PROSITE" id="PS50885"/>
    </source>
</evidence>
<dbReference type="Pfam" id="PF02518">
    <property type="entry name" value="HATPase_c"/>
    <property type="match status" value="1"/>
</dbReference>
<accession>A0ABY4FGU5</accession>
<dbReference type="SMART" id="SM00388">
    <property type="entry name" value="HisKA"/>
    <property type="match status" value="1"/>
</dbReference>
<dbReference type="Pfam" id="PF00512">
    <property type="entry name" value="HisKA"/>
    <property type="match status" value="1"/>
</dbReference>
<evidence type="ECO:0000259" key="12">
    <source>
        <dbReference type="PROSITE" id="PS50109"/>
    </source>
</evidence>
<dbReference type="GO" id="GO:0016301">
    <property type="term" value="F:kinase activity"/>
    <property type="evidence" value="ECO:0007669"/>
    <property type="project" value="UniProtKB-KW"/>
</dbReference>
<dbReference type="PANTHER" id="PTHR45436">
    <property type="entry name" value="SENSOR HISTIDINE KINASE YKOH"/>
    <property type="match status" value="1"/>
</dbReference>
<evidence type="ECO:0000256" key="6">
    <source>
        <dbReference type="ARBA" id="ARBA00022692"/>
    </source>
</evidence>
<dbReference type="InterPro" id="IPR003594">
    <property type="entry name" value="HATPase_dom"/>
</dbReference>
<keyword evidence="15" id="KW-1185">Reference proteome</keyword>
<feature type="domain" description="Histidine kinase" evidence="12">
    <location>
        <begin position="266"/>
        <end position="472"/>
    </location>
</feature>
<dbReference type="InterPro" id="IPR036097">
    <property type="entry name" value="HisK_dim/P_sf"/>
</dbReference>
<dbReference type="PROSITE" id="PS50109">
    <property type="entry name" value="HIS_KIN"/>
    <property type="match status" value="1"/>
</dbReference>
<dbReference type="CDD" id="cd00075">
    <property type="entry name" value="HATPase"/>
    <property type="match status" value="1"/>
</dbReference>
<dbReference type="InterPro" id="IPR003660">
    <property type="entry name" value="HAMP_dom"/>
</dbReference>
<feature type="domain" description="HAMP" evidence="13">
    <location>
        <begin position="206"/>
        <end position="258"/>
    </location>
</feature>
<dbReference type="InterPro" id="IPR005467">
    <property type="entry name" value="His_kinase_dom"/>
</dbReference>
<dbReference type="PROSITE" id="PS50885">
    <property type="entry name" value="HAMP"/>
    <property type="match status" value="1"/>
</dbReference>
<keyword evidence="6 11" id="KW-0812">Transmembrane</keyword>
<dbReference type="SUPFAM" id="SSF158472">
    <property type="entry name" value="HAMP domain-like"/>
    <property type="match status" value="1"/>
</dbReference>
<keyword evidence="7 14" id="KW-0418">Kinase</keyword>
<dbReference type="SMART" id="SM00304">
    <property type="entry name" value="HAMP"/>
    <property type="match status" value="1"/>
</dbReference>
<evidence type="ECO:0000256" key="3">
    <source>
        <dbReference type="ARBA" id="ARBA00012438"/>
    </source>
</evidence>
<evidence type="ECO:0000256" key="7">
    <source>
        <dbReference type="ARBA" id="ARBA00022777"/>
    </source>
</evidence>
<evidence type="ECO:0000313" key="14">
    <source>
        <dbReference type="EMBL" id="UOQ55738.1"/>
    </source>
</evidence>
<keyword evidence="5" id="KW-0808">Transferase</keyword>
<dbReference type="Proteomes" id="UP000831786">
    <property type="component" value="Chromosome"/>
</dbReference>
<dbReference type="InterPro" id="IPR050428">
    <property type="entry name" value="TCS_sensor_his_kinase"/>
</dbReference>
<proteinExistence type="predicted"/>
<gene>
    <name evidence="14" type="ORF">MUN78_08395</name>
</gene>
<dbReference type="CDD" id="cd00082">
    <property type="entry name" value="HisKA"/>
    <property type="match status" value="1"/>
</dbReference>
<keyword evidence="4" id="KW-0597">Phosphoprotein</keyword>
<evidence type="ECO:0000313" key="15">
    <source>
        <dbReference type="Proteomes" id="UP000831786"/>
    </source>
</evidence>
<feature type="transmembrane region" description="Helical" evidence="11">
    <location>
        <begin position="21"/>
        <end position="44"/>
    </location>
</feature>
<dbReference type="InterPro" id="IPR003661">
    <property type="entry name" value="HisK_dim/P_dom"/>
</dbReference>
<keyword evidence="9" id="KW-0902">Two-component regulatory system</keyword>
<dbReference type="SUPFAM" id="SSF55874">
    <property type="entry name" value="ATPase domain of HSP90 chaperone/DNA topoisomerase II/histidine kinase"/>
    <property type="match status" value="1"/>
</dbReference>